<protein>
    <submittedName>
        <fullName evidence="2">Uncharacterized protein</fullName>
    </submittedName>
</protein>
<feature type="transmembrane region" description="Helical" evidence="1">
    <location>
        <begin position="73"/>
        <end position="95"/>
    </location>
</feature>
<dbReference type="Proteomes" id="UP000218334">
    <property type="component" value="Unassembled WGS sequence"/>
</dbReference>
<gene>
    <name evidence="2" type="ORF">ARMSODRAFT_584645</name>
</gene>
<sequence>MYIGLLGYNAVLNDPWEISIRLILSFRRLPGLSYSMPIFSTLLLLFFSSRILPYCPDNDFSAFLDVFLFSLEYFFSIILSGSFSFFLVLISLFLIY</sequence>
<evidence type="ECO:0000256" key="1">
    <source>
        <dbReference type="SAM" id="Phobius"/>
    </source>
</evidence>
<reference evidence="3" key="1">
    <citation type="journal article" date="2017" name="Nat. Ecol. Evol.">
        <title>Genome expansion and lineage-specific genetic innovations in the forest pathogenic fungi Armillaria.</title>
        <authorList>
            <person name="Sipos G."/>
            <person name="Prasanna A.N."/>
            <person name="Walter M.C."/>
            <person name="O'Connor E."/>
            <person name="Balint B."/>
            <person name="Krizsan K."/>
            <person name="Kiss B."/>
            <person name="Hess J."/>
            <person name="Varga T."/>
            <person name="Slot J."/>
            <person name="Riley R."/>
            <person name="Boka B."/>
            <person name="Rigling D."/>
            <person name="Barry K."/>
            <person name="Lee J."/>
            <person name="Mihaltcheva S."/>
            <person name="LaButti K."/>
            <person name="Lipzen A."/>
            <person name="Waldron R."/>
            <person name="Moloney N.M."/>
            <person name="Sperisen C."/>
            <person name="Kredics L."/>
            <person name="Vagvoelgyi C."/>
            <person name="Patrignani A."/>
            <person name="Fitzpatrick D."/>
            <person name="Nagy I."/>
            <person name="Doyle S."/>
            <person name="Anderson J.B."/>
            <person name="Grigoriev I.V."/>
            <person name="Gueldener U."/>
            <person name="Muensterkoetter M."/>
            <person name="Nagy L.G."/>
        </authorList>
    </citation>
    <scope>NUCLEOTIDE SEQUENCE [LARGE SCALE GENOMIC DNA]</scope>
    <source>
        <strain evidence="3">28-4</strain>
    </source>
</reference>
<keyword evidence="1" id="KW-0472">Membrane</keyword>
<dbReference type="AlphaFoldDB" id="A0A2H3CC34"/>
<organism evidence="2 3">
    <name type="scientific">Armillaria solidipes</name>
    <dbReference type="NCBI Taxonomy" id="1076256"/>
    <lineage>
        <taxon>Eukaryota</taxon>
        <taxon>Fungi</taxon>
        <taxon>Dikarya</taxon>
        <taxon>Basidiomycota</taxon>
        <taxon>Agaricomycotina</taxon>
        <taxon>Agaricomycetes</taxon>
        <taxon>Agaricomycetidae</taxon>
        <taxon>Agaricales</taxon>
        <taxon>Marasmiineae</taxon>
        <taxon>Physalacriaceae</taxon>
        <taxon>Armillaria</taxon>
    </lineage>
</organism>
<dbReference type="EMBL" id="KZ293419">
    <property type="protein sequence ID" value="PBK74327.1"/>
    <property type="molecule type" value="Genomic_DNA"/>
</dbReference>
<keyword evidence="1" id="KW-1133">Transmembrane helix</keyword>
<name>A0A2H3CC34_9AGAR</name>
<accession>A0A2H3CC34</accession>
<evidence type="ECO:0000313" key="2">
    <source>
        <dbReference type="EMBL" id="PBK74327.1"/>
    </source>
</evidence>
<keyword evidence="1" id="KW-0812">Transmembrane</keyword>
<feature type="transmembrane region" description="Helical" evidence="1">
    <location>
        <begin position="31"/>
        <end position="53"/>
    </location>
</feature>
<keyword evidence="3" id="KW-1185">Reference proteome</keyword>
<proteinExistence type="predicted"/>
<evidence type="ECO:0000313" key="3">
    <source>
        <dbReference type="Proteomes" id="UP000218334"/>
    </source>
</evidence>